<keyword evidence="3" id="KW-1185">Reference proteome</keyword>
<name>A0A7J7XHT9_MYOMY</name>
<dbReference type="Proteomes" id="UP000527355">
    <property type="component" value="Unassembled WGS sequence"/>
</dbReference>
<proteinExistence type="predicted"/>
<dbReference type="PANTHER" id="PTHR10424:SF73">
    <property type="entry name" value="ENDOGENOUS RETROVIRUS GROUP FC1 ENV POLYPROTEIN-RELATED"/>
    <property type="match status" value="1"/>
</dbReference>
<accession>A0A7J7XHT9</accession>
<evidence type="ECO:0000313" key="2">
    <source>
        <dbReference type="EMBL" id="KAF6349255.1"/>
    </source>
</evidence>
<dbReference type="PANTHER" id="PTHR10424">
    <property type="entry name" value="VIRAL ENVELOPE PROTEIN"/>
    <property type="match status" value="1"/>
</dbReference>
<dbReference type="Pfam" id="PF00429">
    <property type="entry name" value="TLV_coat"/>
    <property type="match status" value="1"/>
</dbReference>
<dbReference type="InterPro" id="IPR018154">
    <property type="entry name" value="TLV/ENV_coat_polyprotein"/>
</dbReference>
<evidence type="ECO:0000256" key="1">
    <source>
        <dbReference type="ARBA" id="ARBA00023157"/>
    </source>
</evidence>
<dbReference type="EMBL" id="JABWUV010000006">
    <property type="protein sequence ID" value="KAF6349255.1"/>
    <property type="molecule type" value="Genomic_DNA"/>
</dbReference>
<dbReference type="Gene3D" id="1.10.287.210">
    <property type="match status" value="1"/>
</dbReference>
<dbReference type="SUPFAM" id="SSF58069">
    <property type="entry name" value="Virus ectodomain"/>
    <property type="match status" value="1"/>
</dbReference>
<reference evidence="2 3" key="1">
    <citation type="journal article" date="2020" name="Nature">
        <title>Six reference-quality genomes reveal evolution of bat adaptations.</title>
        <authorList>
            <person name="Jebb D."/>
            <person name="Huang Z."/>
            <person name="Pippel M."/>
            <person name="Hughes G.M."/>
            <person name="Lavrichenko K."/>
            <person name="Devanna P."/>
            <person name="Winkler S."/>
            <person name="Jermiin L.S."/>
            <person name="Skirmuntt E.C."/>
            <person name="Katzourakis A."/>
            <person name="Burkitt-Gray L."/>
            <person name="Ray D.A."/>
            <person name="Sullivan K.A.M."/>
            <person name="Roscito J.G."/>
            <person name="Kirilenko B.M."/>
            <person name="Davalos L.M."/>
            <person name="Corthals A.P."/>
            <person name="Power M.L."/>
            <person name="Jones G."/>
            <person name="Ransome R.D."/>
            <person name="Dechmann D.K.N."/>
            <person name="Locatelli A.G."/>
            <person name="Puechmaille S.J."/>
            <person name="Fedrigo O."/>
            <person name="Jarvis E.D."/>
            <person name="Hiller M."/>
            <person name="Vernes S.C."/>
            <person name="Myers E.W."/>
            <person name="Teeling E.C."/>
        </authorList>
    </citation>
    <scope>NUCLEOTIDE SEQUENCE [LARGE SCALE GENOMIC DNA]</scope>
    <source>
        <strain evidence="2">MMyoMyo1</strain>
        <tissue evidence="2">Flight muscle</tissue>
    </source>
</reference>
<sequence>MESWSLPGCSLHPAPRPAMLGVSIAASVGVARGALGNSLVSAQDFNDKLQLALESNTASLASLQWQVISAAQVALQNQHASDLLTAEKGGTCIFLQEECCYYIDESGVVEQNVQKNYMQDTPGTTLFSAGSKAP</sequence>
<organism evidence="2 3">
    <name type="scientific">Myotis myotis</name>
    <name type="common">Greater mouse-eared bat</name>
    <name type="synonym">Vespertilio myotis</name>
    <dbReference type="NCBI Taxonomy" id="51298"/>
    <lineage>
        <taxon>Eukaryota</taxon>
        <taxon>Metazoa</taxon>
        <taxon>Chordata</taxon>
        <taxon>Craniata</taxon>
        <taxon>Vertebrata</taxon>
        <taxon>Euteleostomi</taxon>
        <taxon>Mammalia</taxon>
        <taxon>Eutheria</taxon>
        <taxon>Laurasiatheria</taxon>
        <taxon>Chiroptera</taxon>
        <taxon>Yangochiroptera</taxon>
        <taxon>Vespertilionidae</taxon>
        <taxon>Myotis</taxon>
    </lineage>
</organism>
<dbReference type="AlphaFoldDB" id="A0A7J7XHT9"/>
<gene>
    <name evidence="2" type="ORF">mMyoMyo1_011801</name>
</gene>
<keyword evidence="1" id="KW-1015">Disulfide bond</keyword>
<dbReference type="VEuPathDB" id="HostDB:LOC118671706"/>
<protein>
    <submittedName>
        <fullName evidence="2">Uncharacterized protein</fullName>
    </submittedName>
</protein>
<evidence type="ECO:0000313" key="3">
    <source>
        <dbReference type="Proteomes" id="UP000527355"/>
    </source>
</evidence>
<comment type="caution">
    <text evidence="2">The sequence shown here is derived from an EMBL/GenBank/DDBJ whole genome shotgun (WGS) entry which is preliminary data.</text>
</comment>